<evidence type="ECO:0000313" key="3">
    <source>
        <dbReference type="Proteomes" id="UP000647587"/>
    </source>
</evidence>
<organism evidence="2 3">
    <name type="scientific">Deinococcus malanensis</name>
    <dbReference type="NCBI Taxonomy" id="1706855"/>
    <lineage>
        <taxon>Bacteria</taxon>
        <taxon>Thermotogati</taxon>
        <taxon>Deinococcota</taxon>
        <taxon>Deinococci</taxon>
        <taxon>Deinococcales</taxon>
        <taxon>Deinococcaceae</taxon>
        <taxon>Deinococcus</taxon>
    </lineage>
</organism>
<feature type="signal peptide" evidence="1">
    <location>
        <begin position="1"/>
        <end position="18"/>
    </location>
</feature>
<evidence type="ECO:0008006" key="4">
    <source>
        <dbReference type="Google" id="ProtNLM"/>
    </source>
</evidence>
<keyword evidence="3" id="KW-1185">Reference proteome</keyword>
<dbReference type="EMBL" id="BMPP01000009">
    <property type="protein sequence ID" value="GGK29031.1"/>
    <property type="molecule type" value="Genomic_DNA"/>
</dbReference>
<accession>A0ABQ2EWB9</accession>
<feature type="chain" id="PRO_5047124245" description="Chalcone isomerase domain-containing protein" evidence="1">
    <location>
        <begin position="19"/>
        <end position="172"/>
    </location>
</feature>
<proteinExistence type="predicted"/>
<evidence type="ECO:0000313" key="2">
    <source>
        <dbReference type="EMBL" id="GGK29031.1"/>
    </source>
</evidence>
<name>A0ABQ2EWB9_9DEIO</name>
<sequence length="172" mass="18584">MKTLPALAALTFLSSALATPLSLKQVVVQGGGYIQATGPDSFLITHLNSVPFEYSLTTRGVALTPIRDIRLQARRTTFTDLELSQVAKVLGTVARQCLGSTPGDVQALSLWLKDNTAVSGPRMQVIGTLKAEFSRQLNMNTFENLLTISLSRMQEGGPSPCTHEFKPGPRLI</sequence>
<reference evidence="3" key="1">
    <citation type="journal article" date="2019" name="Int. J. Syst. Evol. Microbiol.">
        <title>The Global Catalogue of Microorganisms (GCM) 10K type strain sequencing project: providing services to taxonomists for standard genome sequencing and annotation.</title>
        <authorList>
            <consortium name="The Broad Institute Genomics Platform"/>
            <consortium name="The Broad Institute Genome Sequencing Center for Infectious Disease"/>
            <person name="Wu L."/>
            <person name="Ma J."/>
        </authorList>
    </citation>
    <scope>NUCLEOTIDE SEQUENCE [LARGE SCALE GENOMIC DNA]</scope>
    <source>
        <strain evidence="3">JCM 30331</strain>
    </source>
</reference>
<comment type="caution">
    <text evidence="2">The sequence shown here is derived from an EMBL/GenBank/DDBJ whole genome shotgun (WGS) entry which is preliminary data.</text>
</comment>
<dbReference type="Proteomes" id="UP000647587">
    <property type="component" value="Unassembled WGS sequence"/>
</dbReference>
<protein>
    <recommendedName>
        <fullName evidence="4">Chalcone isomerase domain-containing protein</fullName>
    </recommendedName>
</protein>
<gene>
    <name evidence="2" type="ORF">GCM10008955_23480</name>
</gene>
<evidence type="ECO:0000256" key="1">
    <source>
        <dbReference type="SAM" id="SignalP"/>
    </source>
</evidence>
<keyword evidence="1" id="KW-0732">Signal</keyword>